<evidence type="ECO:0000313" key="1">
    <source>
        <dbReference type="EMBL" id="KKM59461.1"/>
    </source>
</evidence>
<comment type="caution">
    <text evidence="1">The sequence shown here is derived from an EMBL/GenBank/DDBJ whole genome shotgun (WGS) entry which is preliminary data.</text>
</comment>
<feature type="non-terminal residue" evidence="1">
    <location>
        <position position="1184"/>
    </location>
</feature>
<organism evidence="1">
    <name type="scientific">marine sediment metagenome</name>
    <dbReference type="NCBI Taxonomy" id="412755"/>
    <lineage>
        <taxon>unclassified sequences</taxon>
        <taxon>metagenomes</taxon>
        <taxon>ecological metagenomes</taxon>
    </lineage>
</organism>
<dbReference type="AlphaFoldDB" id="A0A0F9LRZ5"/>
<protein>
    <submittedName>
        <fullName evidence="1">Uncharacterized protein</fullName>
    </submittedName>
</protein>
<name>A0A0F9LRZ5_9ZZZZ</name>
<gene>
    <name evidence="1" type="ORF">LCGC14_1548130</name>
</gene>
<sequence>LPAGVSATDARELLLEIGFTSAEVDERLFDTATEAFRLSQELRAWNTRSQMLIAEGEKIQSGEIISAIRKAEWLRAVSQPAIALMRPIEWYVNRMAKPGGVTVVEFFGPLARNPHSDIFRDPLGGYRPASPVAVVSKHLDEEFRQFEAVAKAQGANSWEAKRIAFDEWEGPWYQKMGVEIIGDPITLVGFGIYTALTRKIPVLGSAVRQTEFAMNFMAEVPFRGLSTAWRKTVGRTLQQRGKGLASEHTDLARLIAEEHFDIPFEQIAPEDFRVFMEEAIDQGANNVPALDNFTAAGRALIIHQPFDVAEIRDLYRLLNLSEGLVPITSELISEINRTFEMSAKYGFTSIFTPEGAADNIAGSLLGLLDETSSGIVKTLLDDKLASGVRAAKNTLNQETLARQFFAMSDHISEGFVAAQRSAIRTTRYQGGLVAGMLNVADFATRVVWMDKIDRFVTQKFARAYLVFGAYSVVNIAEAGMKTIFAGLNPIWRGSPYAKLGARARNLSGTPSHLVFPTRSGYDLSLAAPVNQLDKLASFRIAQERATSGDIVSRTVRKGIDRYVMAYNESRLLRAVGQDFQTAFGYNLGVQTSNAQLANYLGEMQYKVLAQTAPDHMTAASKLVDEVTAGFERVMPGKTAEQYRSALFDYLLSGDKGFLESFPKTFTPGRVHRAEVDKALDKFTGVPSDIKDIIGAEVETTAYWGKEAQLREVFRERIFQHYMSSPEVFRSTFADVVKSIYETPVRTQRDLNEKVELLRRSLETFDDMTHNTLSAAVTYSRSFHSADRADSVFETVWSERIIPELMAVTQGIEDAGKQLKRDLGSSFFDNMSPALKDKYDVVITQMVSKAHIYQQARIRQNTIRASFFRRGKENFVSSDRRTNANFWDEFFAQTDAAWEAARVAINGEGGVNQKILGTAVEINAVQFPPLVDVSRRPLERIDVARMFGIHSGDLERSVYLTDIMAIQNRSNFVDAVLNQARLTAQQHNTSLEAMGWTKARVEDVYDGIAEKLLADPRINDGVSALMTELDGALTDVHAIGMRRNAIMDEEGMAAVQSSVDDLLERIRGKPLAPTMINDGVEFIPQITPGTVALPSGEAQAARRNNLVRAQLQTDREQLEAVQAVVVENIEAIRGMPRRDFNAASTRLGRLRDRGVDIRRADSALNSFGALRDAGQSAEARAARTE</sequence>
<feature type="non-terminal residue" evidence="1">
    <location>
        <position position="1"/>
    </location>
</feature>
<dbReference type="EMBL" id="LAZR01011795">
    <property type="protein sequence ID" value="KKM59461.1"/>
    <property type="molecule type" value="Genomic_DNA"/>
</dbReference>
<proteinExistence type="predicted"/>
<accession>A0A0F9LRZ5</accession>
<reference evidence="1" key="1">
    <citation type="journal article" date="2015" name="Nature">
        <title>Complex archaea that bridge the gap between prokaryotes and eukaryotes.</title>
        <authorList>
            <person name="Spang A."/>
            <person name="Saw J.H."/>
            <person name="Jorgensen S.L."/>
            <person name="Zaremba-Niedzwiedzka K."/>
            <person name="Martijn J."/>
            <person name="Lind A.E."/>
            <person name="van Eijk R."/>
            <person name="Schleper C."/>
            <person name="Guy L."/>
            <person name="Ettema T.J."/>
        </authorList>
    </citation>
    <scope>NUCLEOTIDE SEQUENCE</scope>
</reference>